<sequence>MNDYPLYFIVNSGFGKIYTINVIPIKHRIIYIFLFINCMC</sequence>
<evidence type="ECO:0000313" key="2">
    <source>
        <dbReference type="Proteomes" id="UP000320811"/>
    </source>
</evidence>
<dbReference type="AlphaFoldDB" id="A0A561P9L8"/>
<gene>
    <name evidence="1" type="ORF">FHW36_11022</name>
</gene>
<name>A0A561P9L8_9BACT</name>
<proteinExistence type="predicted"/>
<dbReference type="EMBL" id="VIWO01000010">
    <property type="protein sequence ID" value="TWF34824.1"/>
    <property type="molecule type" value="Genomic_DNA"/>
</dbReference>
<protein>
    <submittedName>
        <fullName evidence="1">Uncharacterized protein</fullName>
    </submittedName>
</protein>
<organism evidence="1 2">
    <name type="scientific">Chitinophaga polysaccharea</name>
    <dbReference type="NCBI Taxonomy" id="1293035"/>
    <lineage>
        <taxon>Bacteria</taxon>
        <taxon>Pseudomonadati</taxon>
        <taxon>Bacteroidota</taxon>
        <taxon>Chitinophagia</taxon>
        <taxon>Chitinophagales</taxon>
        <taxon>Chitinophagaceae</taxon>
        <taxon>Chitinophaga</taxon>
    </lineage>
</organism>
<evidence type="ECO:0000313" key="1">
    <source>
        <dbReference type="EMBL" id="TWF34824.1"/>
    </source>
</evidence>
<reference evidence="1 2" key="1">
    <citation type="submission" date="2019-06" db="EMBL/GenBank/DDBJ databases">
        <title>Sorghum-associated microbial communities from plants grown in Nebraska, USA.</title>
        <authorList>
            <person name="Schachtman D."/>
        </authorList>
    </citation>
    <scope>NUCLEOTIDE SEQUENCE [LARGE SCALE GENOMIC DNA]</scope>
    <source>
        <strain evidence="1 2">1209</strain>
    </source>
</reference>
<accession>A0A561P9L8</accession>
<dbReference type="Proteomes" id="UP000320811">
    <property type="component" value="Unassembled WGS sequence"/>
</dbReference>
<comment type="caution">
    <text evidence="1">The sequence shown here is derived from an EMBL/GenBank/DDBJ whole genome shotgun (WGS) entry which is preliminary data.</text>
</comment>
<keyword evidence="2" id="KW-1185">Reference proteome</keyword>